<keyword evidence="1 3" id="KW-0808">Transferase</keyword>
<comment type="similarity">
    <text evidence="3">Belongs to the IspD/TarI cytidylyltransferase family. IspD subfamily.</text>
</comment>
<dbReference type="EMBL" id="JAENIO010000041">
    <property type="protein sequence ID" value="MBK1835124.1"/>
    <property type="molecule type" value="Genomic_DNA"/>
</dbReference>
<evidence type="ECO:0000256" key="2">
    <source>
        <dbReference type="ARBA" id="ARBA00022695"/>
    </source>
</evidence>
<dbReference type="GO" id="GO:0050518">
    <property type="term" value="F:2-C-methyl-D-erythritol 4-phosphate cytidylyltransferase activity"/>
    <property type="evidence" value="ECO:0007669"/>
    <property type="project" value="UniProtKB-UniRule"/>
</dbReference>
<evidence type="ECO:0000256" key="3">
    <source>
        <dbReference type="HAMAP-Rule" id="MF_00108"/>
    </source>
</evidence>
<dbReference type="RefSeq" id="WP_200392556.1">
    <property type="nucleotide sequence ID" value="NZ_JAENIO010000041.1"/>
</dbReference>
<dbReference type="InterPro" id="IPR050088">
    <property type="entry name" value="IspD/TarI_cytidylyltransf_bact"/>
</dbReference>
<feature type="site" description="Transition state stabilizer" evidence="3">
    <location>
        <position position="14"/>
    </location>
</feature>
<dbReference type="PANTHER" id="PTHR32125:SF4">
    <property type="entry name" value="2-C-METHYL-D-ERYTHRITOL 4-PHOSPHATE CYTIDYLYLTRANSFERASE, CHLOROPLASTIC"/>
    <property type="match status" value="1"/>
</dbReference>
<dbReference type="InterPro" id="IPR034683">
    <property type="entry name" value="IspD/TarI"/>
</dbReference>
<evidence type="ECO:0000313" key="5">
    <source>
        <dbReference type="Proteomes" id="UP000604083"/>
    </source>
</evidence>
<proteinExistence type="inferred from homology"/>
<comment type="function">
    <text evidence="3">Catalyzes the formation of 4-diphosphocytidyl-2-C-methyl-D-erythritol from CTP and 2-C-methyl-D-erythritol 4-phosphate (MEP).</text>
</comment>
<keyword evidence="5" id="KW-1185">Reference proteome</keyword>
<dbReference type="NCBIfam" id="TIGR00453">
    <property type="entry name" value="ispD"/>
    <property type="match status" value="1"/>
</dbReference>
<sequence length="221" mass="23018">MTAAIIVASGSSRRMGFDKLMAPLAGSSVLAHSVAAFASHAEISHVVVVTDQKRFAALDLTTAAIPVVRAEGGAERQDSVASGLALLPAECSLVAIHDGARPLISAEAISLALDAAAVHGAASLAHPVTETLKRADGDDFVQEAVSRDSLWAMETPQCFRLRLLQAAYEQVRSDGLHITDEVSALQHLGHAVKLIPNPGPNPKITYPGDLTLAAKLLAPSL</sequence>
<reference evidence="4" key="1">
    <citation type="submission" date="2021-01" db="EMBL/GenBank/DDBJ databases">
        <title>Modified the classification status of verrucomicrobia.</title>
        <authorList>
            <person name="Feng X."/>
        </authorList>
    </citation>
    <scope>NUCLEOTIDE SEQUENCE</scope>
    <source>
        <strain evidence="4">KCTC 12986</strain>
    </source>
</reference>
<evidence type="ECO:0000256" key="1">
    <source>
        <dbReference type="ARBA" id="ARBA00022679"/>
    </source>
</evidence>
<comment type="pathway">
    <text evidence="3">Isoprenoid biosynthesis; isopentenyl diphosphate biosynthesis via DXP pathway; isopentenyl diphosphate from 1-deoxy-D-xylulose 5-phosphate: step 2/6.</text>
</comment>
<feature type="site" description="Transition state stabilizer" evidence="3">
    <location>
        <position position="19"/>
    </location>
</feature>
<evidence type="ECO:0000313" key="4">
    <source>
        <dbReference type="EMBL" id="MBK1835124.1"/>
    </source>
</evidence>
<dbReference type="HAMAP" id="MF_00108">
    <property type="entry name" value="IspD"/>
    <property type="match status" value="1"/>
</dbReference>
<feature type="site" description="Positions MEP for the nucleophilic attack" evidence="3">
    <location>
        <position position="147"/>
    </location>
</feature>
<comment type="catalytic activity">
    <reaction evidence="3">
        <text>2-C-methyl-D-erythritol 4-phosphate + CTP + H(+) = 4-CDP-2-C-methyl-D-erythritol + diphosphate</text>
        <dbReference type="Rhea" id="RHEA:13429"/>
        <dbReference type="ChEBI" id="CHEBI:15378"/>
        <dbReference type="ChEBI" id="CHEBI:33019"/>
        <dbReference type="ChEBI" id="CHEBI:37563"/>
        <dbReference type="ChEBI" id="CHEBI:57823"/>
        <dbReference type="ChEBI" id="CHEBI:58262"/>
        <dbReference type="EC" id="2.7.7.60"/>
    </reaction>
</comment>
<feature type="site" description="Positions MEP for the nucleophilic attack" evidence="3">
    <location>
        <position position="203"/>
    </location>
</feature>
<dbReference type="GO" id="GO:0019288">
    <property type="term" value="P:isopentenyl diphosphate biosynthetic process, methylerythritol 4-phosphate pathway"/>
    <property type="evidence" value="ECO:0007669"/>
    <property type="project" value="UniProtKB-UniRule"/>
</dbReference>
<dbReference type="PANTHER" id="PTHR32125">
    <property type="entry name" value="2-C-METHYL-D-ERYTHRITOL 4-PHOSPHATE CYTIDYLYLTRANSFERASE, CHLOROPLASTIC"/>
    <property type="match status" value="1"/>
</dbReference>
<dbReference type="CDD" id="cd02516">
    <property type="entry name" value="CDP-ME_synthetase"/>
    <property type="match status" value="1"/>
</dbReference>
<dbReference type="SUPFAM" id="SSF53448">
    <property type="entry name" value="Nucleotide-diphospho-sugar transferases"/>
    <property type="match status" value="1"/>
</dbReference>
<dbReference type="InterPro" id="IPR001228">
    <property type="entry name" value="IspD"/>
</dbReference>
<organism evidence="4 5">
    <name type="scientific">Roseibacillus ishigakijimensis</name>
    <dbReference type="NCBI Taxonomy" id="454146"/>
    <lineage>
        <taxon>Bacteria</taxon>
        <taxon>Pseudomonadati</taxon>
        <taxon>Verrucomicrobiota</taxon>
        <taxon>Verrucomicrobiia</taxon>
        <taxon>Verrucomicrobiales</taxon>
        <taxon>Verrucomicrobiaceae</taxon>
        <taxon>Roseibacillus</taxon>
    </lineage>
</organism>
<dbReference type="EC" id="2.7.7.60" evidence="3"/>
<dbReference type="InterPro" id="IPR029044">
    <property type="entry name" value="Nucleotide-diphossugar_trans"/>
</dbReference>
<protein>
    <recommendedName>
        <fullName evidence="3">2-C-methyl-D-erythritol 4-phosphate cytidylyltransferase</fullName>
        <ecNumber evidence="3">2.7.7.60</ecNumber>
    </recommendedName>
    <alternativeName>
        <fullName evidence="3">4-diphosphocytidyl-2C-methyl-D-erythritol synthase</fullName>
    </alternativeName>
    <alternativeName>
        <fullName evidence="3">MEP cytidylyltransferase</fullName>
        <shortName evidence="3">MCT</shortName>
    </alternativeName>
</protein>
<comment type="caution">
    <text evidence="4">The sequence shown here is derived from an EMBL/GenBank/DDBJ whole genome shotgun (WGS) entry which is preliminary data.</text>
</comment>
<dbReference type="Pfam" id="PF01128">
    <property type="entry name" value="IspD"/>
    <property type="match status" value="1"/>
</dbReference>
<accession>A0A934RPH7</accession>
<dbReference type="AlphaFoldDB" id="A0A934RPH7"/>
<keyword evidence="2 3" id="KW-0548">Nucleotidyltransferase</keyword>
<dbReference type="Proteomes" id="UP000604083">
    <property type="component" value="Unassembled WGS sequence"/>
</dbReference>
<gene>
    <name evidence="3 4" type="primary">ispD</name>
    <name evidence="4" type="ORF">JIN78_13725</name>
</gene>
<keyword evidence="3" id="KW-0414">Isoprene biosynthesis</keyword>
<name>A0A934RPH7_9BACT</name>
<dbReference type="Gene3D" id="3.90.550.10">
    <property type="entry name" value="Spore Coat Polysaccharide Biosynthesis Protein SpsA, Chain A"/>
    <property type="match status" value="1"/>
</dbReference>
<dbReference type="FunFam" id="3.90.550.10:FF:000003">
    <property type="entry name" value="2-C-methyl-D-erythritol 4-phosphate cytidylyltransferase"/>
    <property type="match status" value="1"/>
</dbReference>